<keyword evidence="3" id="KW-1185">Reference proteome</keyword>
<dbReference type="RefSeq" id="WP_274050748.1">
    <property type="nucleotide sequence ID" value="NZ_CP059693.1"/>
</dbReference>
<evidence type="ECO:0000313" key="3">
    <source>
        <dbReference type="Proteomes" id="UP001215231"/>
    </source>
</evidence>
<reference evidence="2 3" key="1">
    <citation type="journal article" date="2022" name="Mar. Drugs">
        <title>Bioassay-Guided Fractionation Leads to the Detection of Cholic Acid Generated by the Rare Thalassomonas sp.</title>
        <authorList>
            <person name="Pheiffer F."/>
            <person name="Schneider Y.K."/>
            <person name="Hansen E.H."/>
            <person name="Andersen J.H."/>
            <person name="Isaksson J."/>
            <person name="Busche T."/>
            <person name="R C."/>
            <person name="Kalinowski J."/>
            <person name="Zyl L.V."/>
            <person name="Trindade M."/>
        </authorList>
    </citation>
    <scope>NUCLEOTIDE SEQUENCE [LARGE SCALE GENOMIC DNA]</scope>
    <source>
        <strain evidence="2 3">A5K-61T</strain>
    </source>
</reference>
<evidence type="ECO:0000256" key="1">
    <source>
        <dbReference type="SAM" id="SignalP"/>
    </source>
</evidence>
<feature type="signal peptide" evidence="1">
    <location>
        <begin position="1"/>
        <end position="18"/>
    </location>
</feature>
<name>A0ABY7VBI0_9GAMM</name>
<gene>
    <name evidence="2" type="ORF">H3N35_20910</name>
</gene>
<organism evidence="2 3">
    <name type="scientific">Thalassomonas haliotis</name>
    <dbReference type="NCBI Taxonomy" id="485448"/>
    <lineage>
        <taxon>Bacteria</taxon>
        <taxon>Pseudomonadati</taxon>
        <taxon>Pseudomonadota</taxon>
        <taxon>Gammaproteobacteria</taxon>
        <taxon>Alteromonadales</taxon>
        <taxon>Colwelliaceae</taxon>
        <taxon>Thalassomonas</taxon>
    </lineage>
</organism>
<accession>A0ABY7VBI0</accession>
<protein>
    <submittedName>
        <fullName evidence="2">DUF3103 family protein</fullName>
    </submittedName>
</protein>
<sequence length="389" mass="42787">MKKLPTSLMLLLSMTAFAGQASTINPAEAKPVSSQVKAKVNLTTSKRLMAQDISRQYSKISSLLHSEITQYNLKVNVDNLLSANVMDTKQLQRADLSIKSAKGLESVTESLVELRLAHESMLAAWQAGESPLFAFAPEGNDSQWDYIEAYDVDGNIELLDAYEMPERPVFVVGVDGQRSLKEGLQVMRSVFAGGSQVSKSALRSVSASAGITADDGSLSTTVIKKIHLNDDQEPWISGDAEIYGIVNGVDPSRDEPYLDIVEMPYLDNDGTTYSPNQIAIYWDRYRWSAADMILMEHDDGTNYKDLATALLEAATAIMRLIPDPAVQGYAIIPQITNGIISAMPDAWFTNDDDYVDVYYTLFEGRTYNDHMGAGGNAKTTFEPLEIAPR</sequence>
<dbReference type="EMBL" id="CP059693">
    <property type="protein sequence ID" value="WDE10691.1"/>
    <property type="molecule type" value="Genomic_DNA"/>
</dbReference>
<dbReference type="Proteomes" id="UP001215231">
    <property type="component" value="Chromosome"/>
</dbReference>
<dbReference type="Pfam" id="PF11301">
    <property type="entry name" value="DUF3103"/>
    <property type="match status" value="1"/>
</dbReference>
<evidence type="ECO:0000313" key="2">
    <source>
        <dbReference type="EMBL" id="WDE10691.1"/>
    </source>
</evidence>
<dbReference type="InterPro" id="IPR021452">
    <property type="entry name" value="DUF3103"/>
</dbReference>
<feature type="chain" id="PRO_5045347454" evidence="1">
    <location>
        <begin position="19"/>
        <end position="389"/>
    </location>
</feature>
<proteinExistence type="predicted"/>
<keyword evidence="1" id="KW-0732">Signal</keyword>